<dbReference type="Proteomes" id="UP000701801">
    <property type="component" value="Unassembled WGS sequence"/>
</dbReference>
<dbReference type="PANTHER" id="PTHR47942">
    <property type="entry name" value="TETRATRICOPEPTIDE REPEAT (TPR)-LIKE SUPERFAMILY PROTEIN-RELATED"/>
    <property type="match status" value="1"/>
</dbReference>
<evidence type="ECO:0000256" key="2">
    <source>
        <dbReference type="PROSITE-ProRule" id="PRU00708"/>
    </source>
</evidence>
<dbReference type="NCBIfam" id="TIGR00756">
    <property type="entry name" value="PPR"/>
    <property type="match status" value="1"/>
</dbReference>
<dbReference type="OrthoDB" id="185373at2759"/>
<dbReference type="Pfam" id="PF13041">
    <property type="entry name" value="PPR_2"/>
    <property type="match status" value="1"/>
</dbReference>
<keyword evidence="1" id="KW-0677">Repeat</keyword>
<comment type="caution">
    <text evidence="4">The sequence shown here is derived from an EMBL/GenBank/DDBJ whole genome shotgun (WGS) entry which is preliminary data.</text>
</comment>
<keyword evidence="5" id="KW-1185">Reference proteome</keyword>
<accession>A0A9N9Q154</accession>
<proteinExistence type="predicted"/>
<feature type="region of interest" description="Disordered" evidence="3">
    <location>
        <begin position="52"/>
        <end position="97"/>
    </location>
</feature>
<dbReference type="PANTHER" id="PTHR47942:SF105">
    <property type="entry name" value="ATPASE EXPRESSION PROTEIN 3"/>
    <property type="match status" value="1"/>
</dbReference>
<protein>
    <recommendedName>
        <fullName evidence="6">Pentatricopeptide repeat protein</fullName>
    </recommendedName>
</protein>
<feature type="compositionally biased region" description="Low complexity" evidence="3">
    <location>
        <begin position="53"/>
        <end position="66"/>
    </location>
</feature>
<reference evidence="4" key="1">
    <citation type="submission" date="2021-07" db="EMBL/GenBank/DDBJ databases">
        <authorList>
            <person name="Durling M."/>
        </authorList>
    </citation>
    <scope>NUCLEOTIDE SEQUENCE</scope>
</reference>
<feature type="repeat" description="PPR" evidence="2">
    <location>
        <begin position="156"/>
        <end position="190"/>
    </location>
</feature>
<evidence type="ECO:0000256" key="1">
    <source>
        <dbReference type="ARBA" id="ARBA00022737"/>
    </source>
</evidence>
<evidence type="ECO:0008006" key="6">
    <source>
        <dbReference type="Google" id="ProtNLM"/>
    </source>
</evidence>
<feature type="compositionally biased region" description="Basic and acidic residues" evidence="3">
    <location>
        <begin position="77"/>
        <end position="97"/>
    </location>
</feature>
<evidence type="ECO:0000313" key="5">
    <source>
        <dbReference type="Proteomes" id="UP000701801"/>
    </source>
</evidence>
<dbReference type="PROSITE" id="PS51375">
    <property type="entry name" value="PPR"/>
    <property type="match status" value="2"/>
</dbReference>
<feature type="repeat" description="PPR" evidence="2">
    <location>
        <begin position="232"/>
        <end position="266"/>
    </location>
</feature>
<gene>
    <name evidence="4" type="ORF">HYALB_00005942</name>
</gene>
<evidence type="ECO:0000313" key="4">
    <source>
        <dbReference type="EMBL" id="CAG8971324.1"/>
    </source>
</evidence>
<dbReference type="InterPro" id="IPR011990">
    <property type="entry name" value="TPR-like_helical_dom_sf"/>
</dbReference>
<dbReference type="InterPro" id="IPR051222">
    <property type="entry name" value="PPR/CCM1_RNA-binding"/>
</dbReference>
<dbReference type="Gene3D" id="1.25.40.10">
    <property type="entry name" value="Tetratricopeptide repeat domain"/>
    <property type="match status" value="1"/>
</dbReference>
<name>A0A9N9Q154_9HELO</name>
<dbReference type="Pfam" id="PF13812">
    <property type="entry name" value="PPR_3"/>
    <property type="match status" value="1"/>
</dbReference>
<dbReference type="InterPro" id="IPR002885">
    <property type="entry name" value="PPR_rpt"/>
</dbReference>
<organism evidence="4 5">
    <name type="scientific">Hymenoscyphus albidus</name>
    <dbReference type="NCBI Taxonomy" id="595503"/>
    <lineage>
        <taxon>Eukaryota</taxon>
        <taxon>Fungi</taxon>
        <taxon>Dikarya</taxon>
        <taxon>Ascomycota</taxon>
        <taxon>Pezizomycotina</taxon>
        <taxon>Leotiomycetes</taxon>
        <taxon>Helotiales</taxon>
        <taxon>Helotiaceae</taxon>
        <taxon>Hymenoscyphus</taxon>
    </lineage>
</organism>
<dbReference type="AlphaFoldDB" id="A0A9N9Q154"/>
<evidence type="ECO:0000256" key="3">
    <source>
        <dbReference type="SAM" id="MobiDB-lite"/>
    </source>
</evidence>
<dbReference type="EMBL" id="CAJVRM010000016">
    <property type="protein sequence ID" value="CAG8971324.1"/>
    <property type="molecule type" value="Genomic_DNA"/>
</dbReference>
<sequence>MTVFSCSACMERCLHGLIGNASATLSTPSVRTSVVTTTTSIIRKDYFARNYNTSSSSSASRPSRTPQYDSISYYGQPRHDNDAPNAKPHKDDRLRPFKMTRKEYQTERRMGDVLSKYPVYGSDPLKLAEYIRKTLQRNDFETALAVVRAASRGLTCIVSWNHLIDWQMSKGKMKGALKTYNEMKKRGQVPDAHTFTIIITGCTQHRDVKAGLGQVMAIYHSMLLDNSPVKPNTIHLNAILKMCAKAGDMDAMFGVVASMPTRGVTAPNNLTLTTILNALRMDCISDARNRFTPMQKREYTRQAIIKGRHIWMDITKRWRQGDIWIDEELVCSMGRLMLMGEERDWDDILSLIEQSMNIPRQISRLDTTERSKVRPADQGRTERVGEVPAVSVAASGSSWETSIEDIASKDSLEAEPEQALTNVDNFKPVPLPTPPRGVLSAYAKPGRNSLSLVLAALDKLSLKGIAYRYWILMVREIGVIPDAENYHAYLRILRKARASTETLELLQTMNRTEMRHSTFRIAIAACERDKNNYHAFSNAGKLLDIMTDTLRVPDVPVLTSYLATAVSPNTPMASIDHGKRILRALDRLGPSMLNIKSLLIYGDADVPMTEEERTNFQRSVFRLVRGMIAAYDICMSRALVPRNKYSELTAQRAKLAAYVTRYKANNALKDATLPSYEEPSEIRTLPEHLMRYVDSHHQSKSMILAQKNDETWAKFVSEVENEYKLFQALKKTNSVPEHPQKSPIERLAEEERIAAREVSESFRLAAL</sequence>